<keyword evidence="3" id="KW-0808">Transferase</keyword>
<dbReference type="Proteomes" id="UP000012317">
    <property type="component" value="Unassembled WGS sequence"/>
</dbReference>
<dbReference type="GO" id="GO:0008168">
    <property type="term" value="F:methyltransferase activity"/>
    <property type="evidence" value="ECO:0007669"/>
    <property type="project" value="UniProtKB-KW"/>
</dbReference>
<evidence type="ECO:0000259" key="2">
    <source>
        <dbReference type="Pfam" id="PF22013"/>
    </source>
</evidence>
<evidence type="ECO:0000313" key="4">
    <source>
        <dbReference type="Proteomes" id="UP000012317"/>
    </source>
</evidence>
<dbReference type="RefSeq" id="WP_003438383.1">
    <property type="nucleotide sequence ID" value="NZ_APLF01000005.1"/>
</dbReference>
<evidence type="ECO:0000259" key="1">
    <source>
        <dbReference type="Pfam" id="PF18096"/>
    </source>
</evidence>
<dbReference type="GO" id="GO:0032259">
    <property type="term" value="P:methylation"/>
    <property type="evidence" value="ECO:0007669"/>
    <property type="project" value="UniProtKB-KW"/>
</dbReference>
<dbReference type="Pfam" id="PF22013">
    <property type="entry name" value="PG_1098_Fer"/>
    <property type="match status" value="1"/>
</dbReference>
<dbReference type="InterPro" id="IPR054168">
    <property type="entry name" value="PG_1098_Fer"/>
</dbReference>
<feature type="domain" description="PG-1098 ferredoxin-like" evidence="2">
    <location>
        <begin position="285"/>
        <end position="328"/>
    </location>
</feature>
<proteinExistence type="predicted"/>
<dbReference type="InterPro" id="IPR029063">
    <property type="entry name" value="SAM-dependent_MTases_sf"/>
</dbReference>
<evidence type="ECO:0000313" key="3">
    <source>
        <dbReference type="EMBL" id="EMY81382.1"/>
    </source>
</evidence>
<gene>
    <name evidence="3" type="ORF">pgond44_06000</name>
</gene>
<comment type="caution">
    <text evidence="3">The sequence shown here is derived from an EMBL/GenBank/DDBJ whole genome shotgun (WGS) entry which is preliminary data.</text>
</comment>
<feature type="domain" description="THUMP-like" evidence="1">
    <location>
        <begin position="329"/>
        <end position="397"/>
    </location>
</feature>
<keyword evidence="4" id="KW-1185">Reference proteome</keyword>
<organism evidence="3 4">
    <name type="scientific">Psychroflexus gondwanensis ACAM 44</name>
    <dbReference type="NCBI Taxonomy" id="1189619"/>
    <lineage>
        <taxon>Bacteria</taxon>
        <taxon>Pseudomonadati</taxon>
        <taxon>Bacteroidota</taxon>
        <taxon>Flavobacteriia</taxon>
        <taxon>Flavobacteriales</taxon>
        <taxon>Flavobacteriaceae</taxon>
        <taxon>Psychroflexus</taxon>
    </lineage>
</organism>
<dbReference type="Pfam" id="PF03602">
    <property type="entry name" value="Cons_hypoth95"/>
    <property type="match status" value="1"/>
</dbReference>
<dbReference type="InterPro" id="IPR041497">
    <property type="entry name" value="Thump-like"/>
</dbReference>
<dbReference type="Gene3D" id="1.10.10.1110">
    <property type="entry name" value="Methyltransferase PG1098, N-terminal domain"/>
    <property type="match status" value="1"/>
</dbReference>
<dbReference type="SUPFAM" id="SSF53335">
    <property type="entry name" value="S-adenosyl-L-methionine-dependent methyltransferases"/>
    <property type="match status" value="1"/>
</dbReference>
<keyword evidence="3" id="KW-0489">Methyltransferase</keyword>
<dbReference type="Gene3D" id="3.40.50.150">
    <property type="entry name" value="Vaccinia Virus protein VP39"/>
    <property type="match status" value="1"/>
</dbReference>
<dbReference type="eggNOG" id="COG0742">
    <property type="taxonomic scope" value="Bacteria"/>
</dbReference>
<dbReference type="EMBL" id="APLF01000005">
    <property type="protein sequence ID" value="EMY81382.1"/>
    <property type="molecule type" value="Genomic_DNA"/>
</dbReference>
<accession>N1WW01</accession>
<sequence>MKLEEKRFEELTKPEVSRFIEKNINKSIPDLILKGSPFQHIDIKDIVNQIIGKKKAKKKLPHWYKNEKVVYPPMLNLEQTSSEITALHKSKLVSGQNLLDMTGGFGIDSYYFSKKVNTLIYTELNPELCKIVKHNIKVFKVDNFEITNEDSIDLLQKNSQVYNWIYIDPSRRNENTKVFQLKDSLPNIIDHLKVIEEKSEKLMLKTSPMYDLDMGYKELIGVKEVHIISVKNEVKELLWIIDWRKQNSKIIKIFNYQTKKKYSYISIDKNKIELDGIELSVCCKYLYEFDSGIMKSGINDMIGIRYNLKKLEQHTNLYTSDKRILSIPGKIYKVKTIESINYKKIRKVIKGNQVNLISKNFQLNTDELQKKLKCTIGGKSDYLIFAKTIEGNRVIEATRLMS</sequence>
<dbReference type="PATRIC" id="fig|1189619.4.peg.1240"/>
<dbReference type="AlphaFoldDB" id="N1WW01"/>
<protein>
    <submittedName>
        <fullName evidence="3">SAM-dependent methyltransferase</fullName>
    </submittedName>
</protein>
<dbReference type="STRING" id="1189619.pgond44_06000"/>
<dbReference type="Pfam" id="PF18096">
    <property type="entry name" value="Thump_like"/>
    <property type="match status" value="1"/>
</dbReference>
<name>N1WW01_9FLAO</name>
<reference evidence="3 4" key="1">
    <citation type="journal article" date="2014" name="Genome Biol. Evol.">
        <title>Extensive gene acquisition in the extremely psychrophilic bacterial species Psychroflexus torquis and the link to sea-ice ecosystem specialism.</title>
        <authorList>
            <person name="Feng S."/>
            <person name="Powell S.M."/>
            <person name="Wilson R."/>
            <person name="Bowman J.P."/>
        </authorList>
    </citation>
    <scope>NUCLEOTIDE SEQUENCE [LARGE SCALE GENOMIC DNA]</scope>
    <source>
        <strain evidence="3 4">ACAM 44</strain>
    </source>
</reference>